<organism evidence="1 2">
    <name type="scientific">Eumeta variegata</name>
    <name type="common">Bagworm moth</name>
    <name type="synonym">Eumeta japonica</name>
    <dbReference type="NCBI Taxonomy" id="151549"/>
    <lineage>
        <taxon>Eukaryota</taxon>
        <taxon>Metazoa</taxon>
        <taxon>Ecdysozoa</taxon>
        <taxon>Arthropoda</taxon>
        <taxon>Hexapoda</taxon>
        <taxon>Insecta</taxon>
        <taxon>Pterygota</taxon>
        <taxon>Neoptera</taxon>
        <taxon>Endopterygota</taxon>
        <taxon>Lepidoptera</taxon>
        <taxon>Glossata</taxon>
        <taxon>Ditrysia</taxon>
        <taxon>Tineoidea</taxon>
        <taxon>Psychidae</taxon>
        <taxon>Oiketicinae</taxon>
        <taxon>Eumeta</taxon>
    </lineage>
</organism>
<protein>
    <submittedName>
        <fullName evidence="1">Uncharacterized protein</fullName>
    </submittedName>
</protein>
<accession>A0A4C1XIW5</accession>
<proteinExistence type="predicted"/>
<dbReference type="AlphaFoldDB" id="A0A4C1XIW5"/>
<evidence type="ECO:0000313" key="2">
    <source>
        <dbReference type="Proteomes" id="UP000299102"/>
    </source>
</evidence>
<reference evidence="1 2" key="1">
    <citation type="journal article" date="2019" name="Commun. Biol.">
        <title>The bagworm genome reveals a unique fibroin gene that provides high tensile strength.</title>
        <authorList>
            <person name="Kono N."/>
            <person name="Nakamura H."/>
            <person name="Ohtoshi R."/>
            <person name="Tomita M."/>
            <person name="Numata K."/>
            <person name="Arakawa K."/>
        </authorList>
    </citation>
    <scope>NUCLEOTIDE SEQUENCE [LARGE SCALE GENOMIC DNA]</scope>
</reference>
<name>A0A4C1XIW5_EUMVA</name>
<dbReference type="EMBL" id="BGZK01000881">
    <property type="protein sequence ID" value="GBP63846.1"/>
    <property type="molecule type" value="Genomic_DNA"/>
</dbReference>
<comment type="caution">
    <text evidence="1">The sequence shown here is derived from an EMBL/GenBank/DDBJ whole genome shotgun (WGS) entry which is preliminary data.</text>
</comment>
<sequence>MKATFLTTKLPPLIHACLNCIYIISMPLRCLPAFMYYKQFKRLLDPVDDAGATFTNLINRHQITSLPPSGKISSGHKVGSTCAFSVGASSNPSSERAVCCDIVPTIQSIRLLQKSTQKPRLMHEVAGNTSVGSFTVMKKGLPRQEVRAYNAKRRGQRNCERRGAVEVVGPIRRVAGRPPAPP</sequence>
<keyword evidence="2" id="KW-1185">Reference proteome</keyword>
<gene>
    <name evidence="1" type="ORF">EVAR_48105_1</name>
</gene>
<dbReference type="Proteomes" id="UP000299102">
    <property type="component" value="Unassembled WGS sequence"/>
</dbReference>
<evidence type="ECO:0000313" key="1">
    <source>
        <dbReference type="EMBL" id="GBP63846.1"/>
    </source>
</evidence>